<feature type="transmembrane region" description="Helical" evidence="5">
    <location>
        <begin position="146"/>
        <end position="165"/>
    </location>
</feature>
<evidence type="ECO:0000313" key="8">
    <source>
        <dbReference type="Proteomes" id="UP001359559"/>
    </source>
</evidence>
<comment type="catalytic activity">
    <reaction evidence="4">
        <text>NAD(+) + H2O = ADP-D-ribose + nicotinamide + H(+)</text>
        <dbReference type="Rhea" id="RHEA:16301"/>
        <dbReference type="ChEBI" id="CHEBI:15377"/>
        <dbReference type="ChEBI" id="CHEBI:15378"/>
        <dbReference type="ChEBI" id="CHEBI:17154"/>
        <dbReference type="ChEBI" id="CHEBI:57540"/>
        <dbReference type="ChEBI" id="CHEBI:57967"/>
        <dbReference type="EC" id="3.2.2.6"/>
    </reaction>
    <physiologicalReaction direction="left-to-right" evidence="4">
        <dbReference type="Rhea" id="RHEA:16302"/>
    </physiologicalReaction>
</comment>
<reference evidence="7 8" key="1">
    <citation type="submission" date="2024-01" db="EMBL/GenBank/DDBJ databases">
        <title>The genomes of 5 underutilized Papilionoideae crops provide insights into root nodulation and disease resistance.</title>
        <authorList>
            <person name="Yuan L."/>
        </authorList>
    </citation>
    <scope>NUCLEOTIDE SEQUENCE [LARGE SCALE GENOMIC DNA]</scope>
    <source>
        <strain evidence="7">LY-2023</strain>
        <tissue evidence="7">Leaf</tissue>
    </source>
</reference>
<keyword evidence="5" id="KW-0472">Membrane</keyword>
<keyword evidence="5" id="KW-0812">Transmembrane</keyword>
<evidence type="ECO:0000256" key="5">
    <source>
        <dbReference type="SAM" id="Phobius"/>
    </source>
</evidence>
<feature type="transmembrane region" description="Helical" evidence="5">
    <location>
        <begin position="113"/>
        <end position="134"/>
    </location>
</feature>
<dbReference type="SUPFAM" id="SSF52200">
    <property type="entry name" value="Toll/Interleukin receptor TIR domain"/>
    <property type="match status" value="1"/>
</dbReference>
<keyword evidence="2" id="KW-0378">Hydrolase</keyword>
<keyword evidence="5" id="KW-1133">Transmembrane helix</keyword>
<evidence type="ECO:0000259" key="6">
    <source>
        <dbReference type="Pfam" id="PF01582"/>
    </source>
</evidence>
<dbReference type="EC" id="3.2.2.6" evidence="1"/>
<accession>A0AAN9F6E7</accession>
<sequence>MVAPPSSSFTYDVFLSFRGEDTRHGFTGADRWVLLVFYQVDPHDVRYQRGTYGEALAYQEQKFKDKPGKVRRHRMALHQASSLVGWHFKHRELISLLGVWQTFKRALHADKTWRLVGLGSSIVGMLCYALSPSFNRLIGGWNPFKFSLYGIFSLVICVTFTLLFARNSEISRWHVQLKAYMGFAVLMILSVYSYFYDRAVRGKPEILSLVSNAAFSLMSQLVKTY</sequence>
<dbReference type="GO" id="GO:0007165">
    <property type="term" value="P:signal transduction"/>
    <property type="evidence" value="ECO:0007669"/>
    <property type="project" value="InterPro"/>
</dbReference>
<dbReference type="PANTHER" id="PTHR32009">
    <property type="entry name" value="TMV RESISTANCE PROTEIN N-LIKE"/>
    <property type="match status" value="1"/>
</dbReference>
<dbReference type="AlphaFoldDB" id="A0AAN9F6E7"/>
<dbReference type="GO" id="GO:0061809">
    <property type="term" value="F:NAD+ nucleosidase activity, cyclic ADP-ribose generating"/>
    <property type="evidence" value="ECO:0007669"/>
    <property type="project" value="UniProtKB-EC"/>
</dbReference>
<dbReference type="PANTHER" id="PTHR32009:SF39">
    <property type="entry name" value="TIR DOMAIN-CONTAINING PROTEIN"/>
    <property type="match status" value="1"/>
</dbReference>
<keyword evidence="8" id="KW-1185">Reference proteome</keyword>
<feature type="domain" description="TIR" evidence="6">
    <location>
        <begin position="33"/>
        <end position="90"/>
    </location>
</feature>
<protein>
    <recommendedName>
        <fullName evidence="1">ADP-ribosyl cyclase/cyclic ADP-ribose hydrolase</fullName>
        <ecNumber evidence="1">3.2.2.6</ecNumber>
    </recommendedName>
</protein>
<evidence type="ECO:0000256" key="3">
    <source>
        <dbReference type="ARBA" id="ARBA00023027"/>
    </source>
</evidence>
<comment type="caution">
    <text evidence="7">The sequence shown here is derived from an EMBL/GenBank/DDBJ whole genome shotgun (WGS) entry which is preliminary data.</text>
</comment>
<dbReference type="EMBL" id="JAYKXN010000007">
    <property type="protein sequence ID" value="KAK7270722.1"/>
    <property type="molecule type" value="Genomic_DNA"/>
</dbReference>
<dbReference type="Proteomes" id="UP001359559">
    <property type="component" value="Unassembled WGS sequence"/>
</dbReference>
<dbReference type="InterPro" id="IPR035897">
    <property type="entry name" value="Toll_tir_struct_dom_sf"/>
</dbReference>
<gene>
    <name evidence="7" type="ORF">RJT34_26087</name>
</gene>
<evidence type="ECO:0000256" key="1">
    <source>
        <dbReference type="ARBA" id="ARBA00011982"/>
    </source>
</evidence>
<organism evidence="7 8">
    <name type="scientific">Clitoria ternatea</name>
    <name type="common">Butterfly pea</name>
    <dbReference type="NCBI Taxonomy" id="43366"/>
    <lineage>
        <taxon>Eukaryota</taxon>
        <taxon>Viridiplantae</taxon>
        <taxon>Streptophyta</taxon>
        <taxon>Embryophyta</taxon>
        <taxon>Tracheophyta</taxon>
        <taxon>Spermatophyta</taxon>
        <taxon>Magnoliopsida</taxon>
        <taxon>eudicotyledons</taxon>
        <taxon>Gunneridae</taxon>
        <taxon>Pentapetalae</taxon>
        <taxon>rosids</taxon>
        <taxon>fabids</taxon>
        <taxon>Fabales</taxon>
        <taxon>Fabaceae</taxon>
        <taxon>Papilionoideae</taxon>
        <taxon>50 kb inversion clade</taxon>
        <taxon>NPAAA clade</taxon>
        <taxon>indigoferoid/millettioid clade</taxon>
        <taxon>Phaseoleae</taxon>
        <taxon>Clitoria</taxon>
    </lineage>
</organism>
<evidence type="ECO:0000256" key="2">
    <source>
        <dbReference type="ARBA" id="ARBA00022801"/>
    </source>
</evidence>
<feature type="transmembrane region" description="Helical" evidence="5">
    <location>
        <begin position="177"/>
        <end position="195"/>
    </location>
</feature>
<proteinExistence type="predicted"/>
<keyword evidence="3" id="KW-0520">NAD</keyword>
<dbReference type="Pfam" id="PF01582">
    <property type="entry name" value="TIR"/>
    <property type="match status" value="1"/>
</dbReference>
<dbReference type="InterPro" id="IPR000157">
    <property type="entry name" value="TIR_dom"/>
</dbReference>
<dbReference type="Gene3D" id="3.40.50.10140">
    <property type="entry name" value="Toll/interleukin-1 receptor homology (TIR) domain"/>
    <property type="match status" value="1"/>
</dbReference>
<name>A0AAN9F6E7_CLITE</name>
<evidence type="ECO:0000256" key="4">
    <source>
        <dbReference type="ARBA" id="ARBA00047304"/>
    </source>
</evidence>
<evidence type="ECO:0000313" key="7">
    <source>
        <dbReference type="EMBL" id="KAK7270722.1"/>
    </source>
</evidence>